<evidence type="ECO:0000256" key="4">
    <source>
        <dbReference type="ARBA" id="ARBA00022833"/>
    </source>
</evidence>
<dbReference type="Pfam" id="PF00096">
    <property type="entry name" value="zf-C2H2"/>
    <property type="match status" value="4"/>
</dbReference>
<accession>A0A7R9JU74</accession>
<feature type="compositionally biased region" description="Basic residues" evidence="6">
    <location>
        <begin position="18"/>
        <end position="29"/>
    </location>
</feature>
<dbReference type="GO" id="GO:0008270">
    <property type="term" value="F:zinc ion binding"/>
    <property type="evidence" value="ECO:0007669"/>
    <property type="project" value="UniProtKB-KW"/>
</dbReference>
<keyword evidence="1" id="KW-0479">Metal-binding</keyword>
<feature type="region of interest" description="Disordered" evidence="6">
    <location>
        <begin position="1"/>
        <end position="61"/>
    </location>
</feature>
<gene>
    <name evidence="8" type="ORF">TGEB3V08_LOCUS2493</name>
</gene>
<dbReference type="PROSITE" id="PS50157">
    <property type="entry name" value="ZINC_FINGER_C2H2_2"/>
    <property type="match status" value="11"/>
</dbReference>
<feature type="region of interest" description="Disordered" evidence="6">
    <location>
        <begin position="1123"/>
        <end position="1166"/>
    </location>
</feature>
<organism evidence="8">
    <name type="scientific">Timema genevievae</name>
    <name type="common">Walking stick</name>
    <dbReference type="NCBI Taxonomy" id="629358"/>
    <lineage>
        <taxon>Eukaryota</taxon>
        <taxon>Metazoa</taxon>
        <taxon>Ecdysozoa</taxon>
        <taxon>Arthropoda</taxon>
        <taxon>Hexapoda</taxon>
        <taxon>Insecta</taxon>
        <taxon>Pterygota</taxon>
        <taxon>Neoptera</taxon>
        <taxon>Polyneoptera</taxon>
        <taxon>Phasmatodea</taxon>
        <taxon>Timematodea</taxon>
        <taxon>Timematoidea</taxon>
        <taxon>Timematidae</taxon>
        <taxon>Timema</taxon>
    </lineage>
</organism>
<evidence type="ECO:0000313" key="8">
    <source>
        <dbReference type="EMBL" id="CAD7588423.1"/>
    </source>
</evidence>
<feature type="domain" description="C2H2-type" evidence="7">
    <location>
        <begin position="778"/>
        <end position="805"/>
    </location>
</feature>
<feature type="domain" description="C2H2-type" evidence="7">
    <location>
        <begin position="638"/>
        <end position="666"/>
    </location>
</feature>
<dbReference type="SMART" id="SM00355">
    <property type="entry name" value="ZnF_C2H2"/>
    <property type="match status" value="19"/>
</dbReference>
<feature type="compositionally biased region" description="Acidic residues" evidence="6">
    <location>
        <begin position="252"/>
        <end position="264"/>
    </location>
</feature>
<feature type="domain" description="C2H2-type" evidence="7">
    <location>
        <begin position="667"/>
        <end position="694"/>
    </location>
</feature>
<feature type="compositionally biased region" description="Low complexity" evidence="6">
    <location>
        <begin position="234"/>
        <end position="245"/>
    </location>
</feature>
<protein>
    <recommendedName>
        <fullName evidence="7">C2H2-type domain-containing protein</fullName>
    </recommendedName>
</protein>
<dbReference type="PROSITE" id="PS00028">
    <property type="entry name" value="ZINC_FINGER_C2H2_1"/>
    <property type="match status" value="17"/>
</dbReference>
<dbReference type="EMBL" id="OE839737">
    <property type="protein sequence ID" value="CAD7588423.1"/>
    <property type="molecule type" value="Genomic_DNA"/>
</dbReference>
<keyword evidence="3 5" id="KW-0863">Zinc-finger</keyword>
<feature type="compositionally biased region" description="Basic and acidic residues" evidence="6">
    <location>
        <begin position="1128"/>
        <end position="1161"/>
    </location>
</feature>
<feature type="region of interest" description="Disordered" evidence="6">
    <location>
        <begin position="383"/>
        <end position="404"/>
    </location>
</feature>
<dbReference type="PANTHER" id="PTHR24379">
    <property type="entry name" value="KRAB AND ZINC FINGER DOMAIN-CONTAINING"/>
    <property type="match status" value="1"/>
</dbReference>
<sequence>MSQSEGNDSSLERARFPLYHHSKKNKKKGEKSSMRRHLSDNKMETEEEVSKGGGSDTDGNVPAASDLPLCVPHLLAPAPIPCQSLITKAWSSPTPASSLQISGPSGTMPSISSRKEVQALPKRNEYTSASIPKTVVCFICKEWFFSREKFIIHLVMNHRMVHCRHCQEIFETDDMRILHEREVHFPLECDICKCTVESTKELAEHYESDHDVPKSKKEDSNFGDQIDGSEKFNSDSSFEPSSDEFLVGSGGENEELSDEEEEEWKPDVIANLNDEPIEAQIDPTEVECVMNDTSDDEFYDDTSPILEDNEGSDNFISNMQINQEKIEAMIDSLNTGLDEASHEKNAETSSENLRKISTLSSGESQPLTLDTDTVEDQIEKMFQDPSKTTEQLGEPATSNGKVASRESWEAADVLMAIKQEPGTDVDALLDKHKKEVHKITKVTTTFQCPFCAVQAETKITVRQHIFDFHNNDLMSEPPQRPFAFPCRCCAKKFWHVEERNQHQMDEHSDTIESFFKCYICLQSYTSKVCLNRHVLTTHPGEQRYSPLSYKCKLCLVMFPSVAKMCKHFQDSHPAALVFLCRFCNMTLKTKKTLKTHIKNMHSQARQRECHLCGKMLLSKRAYAIHFRMKHSAISRVGFRCRICQKRFDSKDERKLHYQMDHEGESPYHCTDCGKGFASKSGMYGHRQLHTGTGVSTCGYCGKAFTRKDSYNEHLLIHNGPRHKCPHCPKEFVQRSNLVRHIRIHTGEKPYKCLYCDKCFSDKGACNSHIRVHTREETSSCPYCGQTYSKKQKLKYHIRKHTGEGLITCEICNKQFTNSFALKEHRIIHDRQTQILCRRCGKAFNSEKYLQRHVALVHEPSHMYNCPLCSKAFSLPGRLKAHIMTHTGVKHMKCLLCDKAYSVRKSLRKHLLEKHNVGHDHPHYKRCFYAMSPEEAGLDIPSDIPRVRVSPAGSEDEPAIPIFRKQEVKKKVKKPRGTGRRGRPPGSGKKQKQSGDPSLVTSPKREPSTSTGTESQRVLRRKPSPKKFEIKQEPDSEEDSDSNNMLSMALQDEKSHSSTDSYEEKITKKRSVGNRKISPMEYHSSAPTLSPENKEMLLNLVGATGQKKRRVEAIVEILQKYTNTGAEGNSKDGTGEDIKDEDQRQETRSRHDKESTEDRGSSDEGEGLVDINYNNLISALCCIQAQNDMESKGVDWRCVVEGEVWRDQQEWKRMCQTIHRSGNIE</sequence>
<evidence type="ECO:0000256" key="5">
    <source>
        <dbReference type="PROSITE-ProRule" id="PRU00042"/>
    </source>
</evidence>
<evidence type="ECO:0000259" key="7">
    <source>
        <dbReference type="PROSITE" id="PS50157"/>
    </source>
</evidence>
<evidence type="ECO:0000256" key="1">
    <source>
        <dbReference type="ARBA" id="ARBA00022723"/>
    </source>
</evidence>
<dbReference type="Gene3D" id="3.30.160.60">
    <property type="entry name" value="Classic Zinc Finger"/>
    <property type="match status" value="11"/>
</dbReference>
<proteinExistence type="predicted"/>
<dbReference type="FunFam" id="3.30.160.60:FF:000110">
    <property type="entry name" value="Zinc finger protein-like"/>
    <property type="match status" value="1"/>
</dbReference>
<dbReference type="PANTHER" id="PTHR24379:SF121">
    <property type="entry name" value="C2H2-TYPE DOMAIN-CONTAINING PROTEIN"/>
    <property type="match status" value="1"/>
</dbReference>
<feature type="domain" description="C2H2-type" evidence="7">
    <location>
        <begin position="578"/>
        <end position="606"/>
    </location>
</feature>
<feature type="domain" description="C2H2-type" evidence="7">
    <location>
        <begin position="834"/>
        <end position="862"/>
    </location>
</feature>
<evidence type="ECO:0000256" key="2">
    <source>
        <dbReference type="ARBA" id="ARBA00022737"/>
    </source>
</evidence>
<evidence type="ECO:0000256" key="6">
    <source>
        <dbReference type="SAM" id="MobiDB-lite"/>
    </source>
</evidence>
<feature type="compositionally biased region" description="Basic and acidic residues" evidence="6">
    <location>
        <begin position="30"/>
        <end position="50"/>
    </location>
</feature>
<feature type="domain" description="C2H2-type" evidence="7">
    <location>
        <begin position="515"/>
        <end position="543"/>
    </location>
</feature>
<reference evidence="8" key="1">
    <citation type="submission" date="2020-11" db="EMBL/GenBank/DDBJ databases">
        <authorList>
            <person name="Tran Van P."/>
        </authorList>
    </citation>
    <scope>NUCLEOTIDE SEQUENCE</scope>
</reference>
<feature type="domain" description="C2H2-type" evidence="7">
    <location>
        <begin position="750"/>
        <end position="777"/>
    </location>
</feature>
<feature type="compositionally biased region" description="Basic residues" evidence="6">
    <location>
        <begin position="966"/>
        <end position="982"/>
    </location>
</feature>
<feature type="compositionally biased region" description="Basic and acidic residues" evidence="6">
    <location>
        <begin position="205"/>
        <end position="220"/>
    </location>
</feature>
<dbReference type="InterPro" id="IPR013087">
    <property type="entry name" value="Znf_C2H2_type"/>
</dbReference>
<feature type="domain" description="C2H2-type" evidence="7">
    <location>
        <begin position="695"/>
        <end position="722"/>
    </location>
</feature>
<feature type="region of interest" description="Disordered" evidence="6">
    <location>
        <begin position="940"/>
        <end position="1089"/>
    </location>
</feature>
<dbReference type="InterPro" id="IPR036236">
    <property type="entry name" value="Znf_C2H2_sf"/>
</dbReference>
<keyword evidence="4" id="KW-0862">Zinc</keyword>
<dbReference type="SUPFAM" id="SSF57667">
    <property type="entry name" value="beta-beta-alpha zinc fingers"/>
    <property type="match status" value="5"/>
</dbReference>
<feature type="region of interest" description="Disordered" evidence="6">
    <location>
        <begin position="205"/>
        <end position="264"/>
    </location>
</feature>
<keyword evidence="2" id="KW-0677">Repeat</keyword>
<feature type="compositionally biased region" description="Polar residues" evidence="6">
    <location>
        <begin position="385"/>
        <end position="401"/>
    </location>
</feature>
<feature type="domain" description="C2H2-type" evidence="7">
    <location>
        <begin position="863"/>
        <end position="890"/>
    </location>
</feature>
<dbReference type="AlphaFoldDB" id="A0A7R9JU74"/>
<feature type="compositionally biased region" description="Basic and acidic residues" evidence="6">
    <location>
        <begin position="1050"/>
        <end position="1065"/>
    </location>
</feature>
<feature type="domain" description="C2H2-type" evidence="7">
    <location>
        <begin position="806"/>
        <end position="833"/>
    </location>
</feature>
<feature type="domain" description="C2H2-type" evidence="7">
    <location>
        <begin position="722"/>
        <end position="749"/>
    </location>
</feature>
<evidence type="ECO:0000256" key="3">
    <source>
        <dbReference type="ARBA" id="ARBA00022771"/>
    </source>
</evidence>
<dbReference type="Pfam" id="PF13894">
    <property type="entry name" value="zf-C2H2_4"/>
    <property type="match status" value="1"/>
</dbReference>
<dbReference type="FunFam" id="3.30.160.60:FF:001818">
    <property type="entry name" value="GDNF-inducible zinc finger protein 1 isoform X1"/>
    <property type="match status" value="1"/>
</dbReference>
<name>A0A7R9JU74_TIMGE</name>